<evidence type="ECO:0000313" key="2">
    <source>
        <dbReference type="EMBL" id="KAH6888112.1"/>
    </source>
</evidence>
<dbReference type="AlphaFoldDB" id="A0A9P9AL42"/>
<protein>
    <submittedName>
        <fullName evidence="2">Uncharacterized protein</fullName>
    </submittedName>
</protein>
<gene>
    <name evidence="2" type="ORF">B0T10DRAFT_489561</name>
</gene>
<keyword evidence="3" id="KW-1185">Reference proteome</keyword>
<organism evidence="2 3">
    <name type="scientific">Thelonectria olida</name>
    <dbReference type="NCBI Taxonomy" id="1576542"/>
    <lineage>
        <taxon>Eukaryota</taxon>
        <taxon>Fungi</taxon>
        <taxon>Dikarya</taxon>
        <taxon>Ascomycota</taxon>
        <taxon>Pezizomycotina</taxon>
        <taxon>Sordariomycetes</taxon>
        <taxon>Hypocreomycetidae</taxon>
        <taxon>Hypocreales</taxon>
        <taxon>Nectriaceae</taxon>
        <taxon>Thelonectria</taxon>
    </lineage>
</organism>
<name>A0A9P9AL42_9HYPO</name>
<dbReference type="EMBL" id="JAGPYM010000013">
    <property type="protein sequence ID" value="KAH6888112.1"/>
    <property type="molecule type" value="Genomic_DNA"/>
</dbReference>
<reference evidence="2 3" key="1">
    <citation type="journal article" date="2021" name="Nat. Commun.">
        <title>Genetic determinants of endophytism in the Arabidopsis root mycobiome.</title>
        <authorList>
            <person name="Mesny F."/>
            <person name="Miyauchi S."/>
            <person name="Thiergart T."/>
            <person name="Pickel B."/>
            <person name="Atanasova L."/>
            <person name="Karlsson M."/>
            <person name="Huettel B."/>
            <person name="Barry K.W."/>
            <person name="Haridas S."/>
            <person name="Chen C."/>
            <person name="Bauer D."/>
            <person name="Andreopoulos W."/>
            <person name="Pangilinan J."/>
            <person name="LaButti K."/>
            <person name="Riley R."/>
            <person name="Lipzen A."/>
            <person name="Clum A."/>
            <person name="Drula E."/>
            <person name="Henrissat B."/>
            <person name="Kohler A."/>
            <person name="Grigoriev I.V."/>
            <person name="Martin F.M."/>
            <person name="Hacquard S."/>
        </authorList>
    </citation>
    <scope>NUCLEOTIDE SEQUENCE [LARGE SCALE GENOMIC DNA]</scope>
    <source>
        <strain evidence="2 3">MPI-CAGE-CH-0241</strain>
    </source>
</reference>
<evidence type="ECO:0000313" key="3">
    <source>
        <dbReference type="Proteomes" id="UP000777438"/>
    </source>
</evidence>
<dbReference type="Proteomes" id="UP000777438">
    <property type="component" value="Unassembled WGS sequence"/>
</dbReference>
<feature type="compositionally biased region" description="Polar residues" evidence="1">
    <location>
        <begin position="53"/>
        <end position="64"/>
    </location>
</feature>
<sequence>MPIAPAPLGPRLLSRSLASLRCAYSTSTASTTTQSREPRFPKQNASRRGAPGESTSNQRWSTQRPPRAGNKPDYSKSPGAMRKYIPQTAFPMFPGGRLVTNPAGWEFLQETNLEYDTSKCKRLTLKRDDTHIYKTFACNISFSDQYIIHPFHFYMLQPWGHPLAENWKNKYREKVRDQRLWLHFFTTPGPSQVVRGVAKRRLTREFWAALEELERENPGLSRLKGTLLVELKDLRKAAAVPAAQFGQAVAAAVMEERKKKNYD</sequence>
<dbReference type="OrthoDB" id="5124663at2759"/>
<feature type="compositionally biased region" description="Low complexity" evidence="1">
    <location>
        <begin position="24"/>
        <end position="35"/>
    </location>
</feature>
<feature type="region of interest" description="Disordered" evidence="1">
    <location>
        <begin position="24"/>
        <end position="80"/>
    </location>
</feature>
<evidence type="ECO:0000256" key="1">
    <source>
        <dbReference type="SAM" id="MobiDB-lite"/>
    </source>
</evidence>
<proteinExistence type="predicted"/>
<accession>A0A9P9AL42</accession>
<comment type="caution">
    <text evidence="2">The sequence shown here is derived from an EMBL/GenBank/DDBJ whole genome shotgun (WGS) entry which is preliminary data.</text>
</comment>